<name>A0A1Y6K088_9LACO</name>
<dbReference type="GO" id="GO:0009307">
    <property type="term" value="P:DNA restriction-modification system"/>
    <property type="evidence" value="ECO:0007669"/>
    <property type="project" value="UniProtKB-KW"/>
</dbReference>
<keyword evidence="1" id="KW-0680">Restriction system</keyword>
<protein>
    <recommendedName>
        <fullName evidence="5">Restriction endonuclease subunit S</fullName>
    </recommendedName>
</protein>
<dbReference type="RefSeq" id="WP_087742753.1">
    <property type="nucleotide sequence ID" value="NZ_JBPWQU010000026.1"/>
</dbReference>
<dbReference type="Gene3D" id="3.90.220.20">
    <property type="entry name" value="DNA methylase specificity domains"/>
    <property type="match status" value="1"/>
</dbReference>
<keyword evidence="2" id="KW-0238">DNA-binding</keyword>
<evidence type="ECO:0000256" key="2">
    <source>
        <dbReference type="ARBA" id="ARBA00023125"/>
    </source>
</evidence>
<organism evidence="3 4">
    <name type="scientific">Levilactobacillus zymae</name>
    <dbReference type="NCBI Taxonomy" id="267363"/>
    <lineage>
        <taxon>Bacteria</taxon>
        <taxon>Bacillati</taxon>
        <taxon>Bacillota</taxon>
        <taxon>Bacilli</taxon>
        <taxon>Lactobacillales</taxon>
        <taxon>Lactobacillaceae</taxon>
        <taxon>Levilactobacillus</taxon>
    </lineage>
</organism>
<evidence type="ECO:0008006" key="5">
    <source>
        <dbReference type="Google" id="ProtNLM"/>
    </source>
</evidence>
<dbReference type="GO" id="GO:0003677">
    <property type="term" value="F:DNA binding"/>
    <property type="evidence" value="ECO:0007669"/>
    <property type="project" value="UniProtKB-KW"/>
</dbReference>
<evidence type="ECO:0000313" key="4">
    <source>
        <dbReference type="Proteomes" id="UP000195412"/>
    </source>
</evidence>
<dbReference type="KEGG" id="lzy:LZ3411_2505"/>
<evidence type="ECO:0000313" key="3">
    <source>
        <dbReference type="EMBL" id="SMS15555.1"/>
    </source>
</evidence>
<evidence type="ECO:0000256" key="1">
    <source>
        <dbReference type="ARBA" id="ARBA00022747"/>
    </source>
</evidence>
<dbReference type="Proteomes" id="UP000195412">
    <property type="component" value="Chromosome I"/>
</dbReference>
<dbReference type="AlphaFoldDB" id="A0A1Y6K088"/>
<proteinExistence type="predicted"/>
<accession>A0A1Y6K088</accession>
<dbReference type="InterPro" id="IPR044946">
    <property type="entry name" value="Restrct_endonuc_typeI_TRD_sf"/>
</dbReference>
<gene>
    <name evidence="3" type="ORF">LZ3411_2505</name>
</gene>
<reference evidence="4" key="1">
    <citation type="submission" date="2017-05" db="EMBL/GenBank/DDBJ databases">
        <authorList>
            <person name="Papadimitriou K."/>
        </authorList>
    </citation>
    <scope>NUCLEOTIDE SEQUENCE [LARGE SCALE GENOMIC DNA]</scope>
    <source>
        <strain evidence="4">ACA-DC 3411</strain>
    </source>
</reference>
<sequence>MQLGQLVTMRMGANQRRLSTGAAAQRYTYQDLLADLAAPTAVWPTADQPGTCHAVQSDDLVFSLMRNRLAPVSPRTVGKVLTQNFVGWHLTTTQVTPQYLCYCLNQATVVRQQLERLQGGDSTAKLSLSRLQHLDIPILPLTEQRLWGRLYFNVERQRALRAHLTTLQTQVLQGLAGQATPL</sequence>
<dbReference type="EMBL" id="LT854705">
    <property type="protein sequence ID" value="SMS15555.1"/>
    <property type="molecule type" value="Genomic_DNA"/>
</dbReference>
<dbReference type="SUPFAM" id="SSF116734">
    <property type="entry name" value="DNA methylase specificity domain"/>
    <property type="match status" value="1"/>
</dbReference>